<keyword evidence="1 4" id="KW-0813">Transport</keyword>
<dbReference type="NCBIfam" id="TIGR04056">
    <property type="entry name" value="OMP_RagA_SusC"/>
    <property type="match status" value="1"/>
</dbReference>
<dbReference type="EMBL" id="CP017479">
    <property type="protein sequence ID" value="AOW09960.1"/>
    <property type="molecule type" value="Genomic_DNA"/>
</dbReference>
<dbReference type="InterPro" id="IPR037066">
    <property type="entry name" value="Plug_dom_sf"/>
</dbReference>
<dbReference type="PROSITE" id="PS52016">
    <property type="entry name" value="TONB_DEPENDENT_REC_3"/>
    <property type="match status" value="1"/>
</dbReference>
<protein>
    <recommendedName>
        <fullName evidence="5">Secretin/TonB short N-terminal domain-containing protein</fullName>
    </recommendedName>
</protein>
<evidence type="ECO:0000256" key="3">
    <source>
        <dbReference type="ARBA" id="ARBA00023237"/>
    </source>
</evidence>
<sequence>MKKPPKANGLFPACLKFDLKMKLSLLFFVTASFVIQANESYSQKTKISLNRENTTVKEIIDEIETTTEFKFLFNTKAVDLNRRVSVKVQKVSVNVILDLLFKGSDTSYEIDDRKILLTKTKKNKTEIVSLPNPVDLPPIVVKGTVLDSKGLPVSGANVLVKGTNVATETDLDGNFSINVPDKSSKLVISYIGMESQEVAIGNSPLKIVLKDQGQKLDDVVVIGYGTQKKISQTGAITKIKTQELNNIPASNLSTLLANRASGVFVQTASGIPGRASIVKIRASSSWNGGTPLFVIDGVIRDQASFDLLDPSQIEDITILKDAASAAIYGSRSADGVLLVRTKVGKIGKPVVQFNSAFGVYSHPEIDDLYMDPNYGMDVMNAIKPGSVNDYDRAWVNKNNPDGRLWYNEAYENPTNQKIGLNISGGNEYITYFFGGSYYNENGFLPQVGYKKYNLRSNVQVKIAKDLTAGININGSNGLNHRFGLALSNSNADPLDVGQYYGILRYMGGGFTPPYIDGKPVSPGWLGGNAIDVMRNGGYWKKEDQKNDVLLSLEYKPSFIKGLSLKGSYSSNTDNTFIKTFEKKLINYHFKPDPLSATGSVLTNELVSSEPGGSPSQPYIGNENGKLKSYQINGIITYDTRFKDHHFNIVGVFEKYGSNYTFSKLYKYDFPYYTSDQFLFASPASTNTQGSGFETEEARLSYVGRLNYDYADKYLLSSSVRVDGSMKFAPNKRWGTFPSTSLGWVVSKENFFAESKIGSVIDFMKLRFSYGATGNDSVGGWQWKDLYNAATYPSGNPVTSNTFYVGNPGSQSSILQYGGIANPNLTWETSEAYNIGLDLTFFKNWNFTVEAWKKHSYNILGERILALPVEFGTNYPAENYGIVDAHGIEFELGYVNGTIGKDFTYNVHANFGLAETNVVKKDYAANSLPAQNPNGKPLNYLVGYQDTGIIRTQEDLNKLPAGYKIFGATPELGMMNFQDVSGLDGKPDGVIDSYDQVVIAKHASTGQMGVGNNAPMSYGLSMNFKYQRFSLDVLLGGLAGYKISYNDPFGRNAGGMMLPAYLGNAWSDTNPNGTAPKLFKNGDQRANGYVVTSTYNLYDGSFLRLKNINLSYDLPTGIVNKVGIGSAQIFAGASNLFCWTKFKFYDPEAYGFGTYPANTSVILGLNIQF</sequence>
<dbReference type="InterPro" id="IPR012910">
    <property type="entry name" value="Plug_dom"/>
</dbReference>
<keyword evidence="3 4" id="KW-0998">Cell outer membrane</keyword>
<organism evidence="6 7">
    <name type="scientific">Flavobacterium gilvum</name>
    <dbReference type="NCBI Taxonomy" id="1492737"/>
    <lineage>
        <taxon>Bacteria</taxon>
        <taxon>Pseudomonadati</taxon>
        <taxon>Bacteroidota</taxon>
        <taxon>Flavobacteriia</taxon>
        <taxon>Flavobacteriales</taxon>
        <taxon>Flavobacteriaceae</taxon>
        <taxon>Flavobacterium</taxon>
    </lineage>
</organism>
<evidence type="ECO:0000256" key="2">
    <source>
        <dbReference type="ARBA" id="ARBA00023136"/>
    </source>
</evidence>
<keyword evidence="7" id="KW-1185">Reference proteome</keyword>
<dbReference type="Pfam" id="PF13715">
    <property type="entry name" value="CarbopepD_reg_2"/>
    <property type="match status" value="1"/>
</dbReference>
<evidence type="ECO:0000256" key="4">
    <source>
        <dbReference type="PROSITE-ProRule" id="PRU01360"/>
    </source>
</evidence>
<keyword evidence="4" id="KW-0812">Transmembrane</keyword>
<dbReference type="InterPro" id="IPR039426">
    <property type="entry name" value="TonB-dep_rcpt-like"/>
</dbReference>
<comment type="subcellular location">
    <subcellularLocation>
        <location evidence="4">Cell outer membrane</location>
        <topology evidence="4">Multi-pass membrane protein</topology>
    </subcellularLocation>
</comment>
<evidence type="ECO:0000259" key="5">
    <source>
        <dbReference type="SMART" id="SM00965"/>
    </source>
</evidence>
<dbReference type="RefSeq" id="WP_035637896.1">
    <property type="nucleotide sequence ID" value="NZ_JNCP01000065.1"/>
</dbReference>
<dbReference type="GO" id="GO:0009279">
    <property type="term" value="C:cell outer membrane"/>
    <property type="evidence" value="ECO:0007669"/>
    <property type="project" value="UniProtKB-SubCell"/>
</dbReference>
<proteinExistence type="inferred from homology"/>
<name>A0AAC9I5B8_9FLAO</name>
<dbReference type="InterPro" id="IPR011662">
    <property type="entry name" value="Secretin/TonB_short_N"/>
</dbReference>
<dbReference type="SUPFAM" id="SSF49464">
    <property type="entry name" value="Carboxypeptidase regulatory domain-like"/>
    <property type="match status" value="1"/>
</dbReference>
<dbReference type="NCBIfam" id="TIGR04057">
    <property type="entry name" value="SusC_RagA_signa"/>
    <property type="match status" value="1"/>
</dbReference>
<dbReference type="KEGG" id="fgl:EM308_10815"/>
<dbReference type="Gene3D" id="2.60.40.1120">
    <property type="entry name" value="Carboxypeptidase-like, regulatory domain"/>
    <property type="match status" value="1"/>
</dbReference>
<feature type="domain" description="Secretin/TonB short N-terminal" evidence="5">
    <location>
        <begin position="69"/>
        <end position="120"/>
    </location>
</feature>
<dbReference type="InterPro" id="IPR023997">
    <property type="entry name" value="TonB-dep_OMP_SusC/RagA_CS"/>
</dbReference>
<keyword evidence="4" id="KW-1134">Transmembrane beta strand</keyword>
<dbReference type="AlphaFoldDB" id="A0AAC9I5B8"/>
<keyword evidence="2 4" id="KW-0472">Membrane</keyword>
<gene>
    <name evidence="6" type="ORF">EM308_10815</name>
</gene>
<dbReference type="SMART" id="SM00965">
    <property type="entry name" value="STN"/>
    <property type="match status" value="1"/>
</dbReference>
<dbReference type="Gene3D" id="2.170.130.10">
    <property type="entry name" value="TonB-dependent receptor, plug domain"/>
    <property type="match status" value="1"/>
</dbReference>
<dbReference type="Pfam" id="PF07715">
    <property type="entry name" value="Plug"/>
    <property type="match status" value="1"/>
</dbReference>
<dbReference type="InterPro" id="IPR008969">
    <property type="entry name" value="CarboxyPept-like_regulatory"/>
</dbReference>
<evidence type="ECO:0000313" key="6">
    <source>
        <dbReference type="EMBL" id="AOW09960.1"/>
    </source>
</evidence>
<comment type="similarity">
    <text evidence="4">Belongs to the TonB-dependent receptor family.</text>
</comment>
<evidence type="ECO:0000256" key="1">
    <source>
        <dbReference type="ARBA" id="ARBA00022448"/>
    </source>
</evidence>
<reference evidence="6 7" key="1">
    <citation type="submission" date="2016-10" db="EMBL/GenBank/DDBJ databases">
        <title>Flavobacterium gilvum sp. nov., isolated from stream water.</title>
        <authorList>
            <person name="Shin S.-K."/>
            <person name="Cho Y.-J."/>
            <person name="Yi H."/>
        </authorList>
    </citation>
    <scope>NUCLEOTIDE SEQUENCE [LARGE SCALE GENOMIC DNA]</scope>
    <source>
        <strain evidence="6 7">EM1308</strain>
    </source>
</reference>
<dbReference type="Proteomes" id="UP000175968">
    <property type="component" value="Chromosome"/>
</dbReference>
<accession>A0AAC9I5B8</accession>
<dbReference type="InterPro" id="IPR023996">
    <property type="entry name" value="TonB-dep_OMP_SusC/RagA"/>
</dbReference>
<dbReference type="SUPFAM" id="SSF56935">
    <property type="entry name" value="Porins"/>
    <property type="match status" value="1"/>
</dbReference>
<evidence type="ECO:0000313" key="7">
    <source>
        <dbReference type="Proteomes" id="UP000175968"/>
    </source>
</evidence>
<dbReference type="Pfam" id="PF07660">
    <property type="entry name" value="STN"/>
    <property type="match status" value="1"/>
</dbReference>